<organism evidence="1 2">
    <name type="scientific">Gossypium hirsutum</name>
    <name type="common">Upland cotton</name>
    <name type="synonym">Gossypium mexicanum</name>
    <dbReference type="NCBI Taxonomy" id="3635"/>
    <lineage>
        <taxon>Eukaryota</taxon>
        <taxon>Viridiplantae</taxon>
        <taxon>Streptophyta</taxon>
        <taxon>Embryophyta</taxon>
        <taxon>Tracheophyta</taxon>
        <taxon>Spermatophyta</taxon>
        <taxon>Magnoliopsida</taxon>
        <taxon>eudicotyledons</taxon>
        <taxon>Gunneridae</taxon>
        <taxon>Pentapetalae</taxon>
        <taxon>rosids</taxon>
        <taxon>malvids</taxon>
        <taxon>Malvales</taxon>
        <taxon>Malvaceae</taxon>
        <taxon>Malvoideae</taxon>
        <taxon>Gossypium</taxon>
    </lineage>
</organism>
<sequence>MRVILKSGDDKEVVAIGERRDYLSNMISALVVEKLVQKGCEAYLAYVSVSSSRDSPVRDIRTIRPYLDQFIVVFIDHILLYSKTKDEHDDHLRVVLQILYEKQFYSKLSKCEF</sequence>
<dbReference type="InterPro" id="IPR043128">
    <property type="entry name" value="Rev_trsase/Diguanyl_cyclase"/>
</dbReference>
<dbReference type="AlphaFoldDB" id="A0A1U8ISP2"/>
<reference evidence="2" key="2">
    <citation type="submission" date="2025-08" db="UniProtKB">
        <authorList>
            <consortium name="RefSeq"/>
        </authorList>
    </citation>
    <scope>IDENTIFICATION</scope>
</reference>
<name>A0A1U8ISP2_GOSHI</name>
<dbReference type="Gene3D" id="3.30.70.270">
    <property type="match status" value="1"/>
</dbReference>
<gene>
    <name evidence="2" type="primary">LOC107899864</name>
</gene>
<protein>
    <recommendedName>
        <fullName evidence="3">Reverse transcriptase</fullName>
    </recommendedName>
</protein>
<evidence type="ECO:0000313" key="2">
    <source>
        <dbReference type="RefSeq" id="XP_016681096.1"/>
    </source>
</evidence>
<keyword evidence="1" id="KW-1185">Reference proteome</keyword>
<dbReference type="KEGG" id="ghi:107899864"/>
<evidence type="ECO:0000313" key="1">
    <source>
        <dbReference type="Proteomes" id="UP000818029"/>
    </source>
</evidence>
<dbReference type="PaxDb" id="3635-A0A1U8ISP2"/>
<dbReference type="PANTHER" id="PTHR24559:SF447">
    <property type="entry name" value="RNA-DIRECTED DNA POLYMERASE HOMOLOG"/>
    <property type="match status" value="1"/>
</dbReference>
<dbReference type="RefSeq" id="XP_016681096.1">
    <property type="nucleotide sequence ID" value="XM_016825607.1"/>
</dbReference>
<dbReference type="GeneID" id="107899864"/>
<accession>A0A1U8ISP2</accession>
<proteinExistence type="predicted"/>
<dbReference type="InterPro" id="IPR043502">
    <property type="entry name" value="DNA/RNA_pol_sf"/>
</dbReference>
<dbReference type="STRING" id="3635.A0A1U8ISP2"/>
<dbReference type="PANTHER" id="PTHR24559">
    <property type="entry name" value="TRANSPOSON TY3-I GAG-POL POLYPROTEIN"/>
    <property type="match status" value="1"/>
</dbReference>
<dbReference type="SUPFAM" id="SSF56672">
    <property type="entry name" value="DNA/RNA polymerases"/>
    <property type="match status" value="1"/>
</dbReference>
<dbReference type="InterPro" id="IPR053134">
    <property type="entry name" value="RNA-dir_DNA_polymerase"/>
</dbReference>
<dbReference type="OrthoDB" id="1685174at2759"/>
<dbReference type="Proteomes" id="UP000818029">
    <property type="component" value="Chromosome A08"/>
</dbReference>
<reference evidence="1" key="1">
    <citation type="journal article" date="2020" name="Nat. Genet.">
        <title>Genomic diversifications of five Gossypium allopolyploid species and their impact on cotton improvement.</title>
        <authorList>
            <person name="Chen Z.J."/>
            <person name="Sreedasyam A."/>
            <person name="Ando A."/>
            <person name="Song Q."/>
            <person name="De Santiago L.M."/>
            <person name="Hulse-Kemp A.M."/>
            <person name="Ding M."/>
            <person name="Ye W."/>
            <person name="Kirkbride R.C."/>
            <person name="Jenkins J."/>
            <person name="Plott C."/>
            <person name="Lovell J."/>
            <person name="Lin Y.M."/>
            <person name="Vaughn R."/>
            <person name="Liu B."/>
            <person name="Simpson S."/>
            <person name="Scheffler B.E."/>
            <person name="Wen L."/>
            <person name="Saski C.A."/>
            <person name="Grover C.E."/>
            <person name="Hu G."/>
            <person name="Conover J.L."/>
            <person name="Carlson J.W."/>
            <person name="Shu S."/>
            <person name="Boston L.B."/>
            <person name="Williams M."/>
            <person name="Peterson D.G."/>
            <person name="McGee K."/>
            <person name="Jones D.C."/>
            <person name="Wendel J.F."/>
            <person name="Stelly D.M."/>
            <person name="Grimwood J."/>
            <person name="Schmutz J."/>
        </authorList>
    </citation>
    <scope>NUCLEOTIDE SEQUENCE [LARGE SCALE GENOMIC DNA]</scope>
    <source>
        <strain evidence="1">cv. TM-1</strain>
    </source>
</reference>
<evidence type="ECO:0008006" key="3">
    <source>
        <dbReference type="Google" id="ProtNLM"/>
    </source>
</evidence>